<dbReference type="GeneID" id="85358678"/>
<sequence>MNDLCTPASTSSEFHRPSETQLEAEERGRVIMEKAMTRLNLDDPITNTSEAYHTLPSITNHLGIEPVFQVLPVCPECMEVYLASTTHDQACIRCHSSIFKFTQSRDSCSAAAGSEKSRAWLQFPMKSIEAQLHDIIAVQGMEDILEAWRGKPRQPGEYIDNFDGAICQELKGQDGWLFFENPRLTDDTELQIGLTLSMDWFSYLRSLIVPSHSSGPMSFNIINLPDWLWYVPVAHIVILLMPWYRYRTSNLLLSGITPGPKEQTSDQIQCFMWVFVNELIHLYEDGFVVPTEKYPEGRDIGVICDKPAAHKLGGFGSHSHTNFCHHCWISLSEKQTAAAFQSDACKPRSHEEQFTLMKEYLALLNETQWKTFVSTYATRWCELARLPYFDVCRMIVIDPMHNLLLGLVKTHFYNIWIQLNVLHKNKELRHFHDILVQLNIPAYLGRLPAMMGEPAGGSLTADQWLIAATIVCPIIIPQIWSKYCPDPVEADIVLACQIDNLAQEIEDQKAAARKAAAEARKAKDLYISAPEPEDADDIPDAGAIEDASDDEYEGDQAQKCIRLGEKGQDLLSDSILPNIHPRDPANFFKLSTALRLILVQKTRDKDIEEADRLLRDYGLELIQLYSTSVIKPNHHYATHTASCMCDYGPLHCFWTFLFERINKVPKSYNSGNHSGGELEVSFFQEFHRTVQQSCVMMQDSYNAGVKMPIHESIASMYKATADNCGTVQALVQESDEVYKDGDIALQMSPHSRSIKLPIDVYDSLLRHLQARFPALHLRSYFALGDATSLPLDPRAIIFDYAIVAQRHYWSLSHANSNANSLVAICTGSQHNDIRIGELLDIITLQQKELGVQSLGHVRWLKPANISLDHTFWSTR</sequence>
<keyword evidence="4" id="KW-1185">Reference proteome</keyword>
<feature type="coiled-coil region" evidence="1">
    <location>
        <begin position="498"/>
        <end position="525"/>
    </location>
</feature>
<evidence type="ECO:0000256" key="2">
    <source>
        <dbReference type="SAM" id="MobiDB-lite"/>
    </source>
</evidence>
<keyword evidence="1" id="KW-0175">Coiled coil</keyword>
<evidence type="ECO:0000313" key="3">
    <source>
        <dbReference type="EMBL" id="KAK0470420.1"/>
    </source>
</evidence>
<comment type="caution">
    <text evidence="3">The sequence shown here is derived from an EMBL/GenBank/DDBJ whole genome shotgun (WGS) entry which is preliminary data.</text>
</comment>
<gene>
    <name evidence="3" type="ORF">EV420DRAFT_1616565</name>
</gene>
<protein>
    <recommendedName>
        <fullName evidence="5">Transposase domain-containing protein</fullName>
    </recommendedName>
</protein>
<accession>A0AA39NRM7</accession>
<feature type="compositionally biased region" description="Basic and acidic residues" evidence="2">
    <location>
        <begin position="13"/>
        <end position="24"/>
    </location>
</feature>
<evidence type="ECO:0008006" key="5">
    <source>
        <dbReference type="Google" id="ProtNLM"/>
    </source>
</evidence>
<proteinExistence type="predicted"/>
<reference evidence="3" key="1">
    <citation type="submission" date="2023-06" db="EMBL/GenBank/DDBJ databases">
        <authorList>
            <consortium name="Lawrence Berkeley National Laboratory"/>
            <person name="Ahrendt S."/>
            <person name="Sahu N."/>
            <person name="Indic B."/>
            <person name="Wong-Bajracharya J."/>
            <person name="Merenyi Z."/>
            <person name="Ke H.-M."/>
            <person name="Monk M."/>
            <person name="Kocsube S."/>
            <person name="Drula E."/>
            <person name="Lipzen A."/>
            <person name="Balint B."/>
            <person name="Henrissat B."/>
            <person name="Andreopoulos B."/>
            <person name="Martin F.M."/>
            <person name="Harder C.B."/>
            <person name="Rigling D."/>
            <person name="Ford K.L."/>
            <person name="Foster G.D."/>
            <person name="Pangilinan J."/>
            <person name="Papanicolaou A."/>
            <person name="Barry K."/>
            <person name="LaButti K."/>
            <person name="Viragh M."/>
            <person name="Koriabine M."/>
            <person name="Yan M."/>
            <person name="Riley R."/>
            <person name="Champramary S."/>
            <person name="Plett K.L."/>
            <person name="Tsai I.J."/>
            <person name="Slot J."/>
            <person name="Sipos G."/>
            <person name="Plett J."/>
            <person name="Nagy L.G."/>
            <person name="Grigoriev I.V."/>
        </authorList>
    </citation>
    <scope>NUCLEOTIDE SEQUENCE</scope>
    <source>
        <strain evidence="3">CCBAS 213</strain>
    </source>
</reference>
<dbReference type="RefSeq" id="XP_060340213.1">
    <property type="nucleotide sequence ID" value="XM_060475130.1"/>
</dbReference>
<feature type="region of interest" description="Disordered" evidence="2">
    <location>
        <begin position="1"/>
        <end position="24"/>
    </location>
</feature>
<dbReference type="PANTHER" id="PTHR46579:SF1">
    <property type="entry name" value="F5_8 TYPE C DOMAIN-CONTAINING PROTEIN"/>
    <property type="match status" value="1"/>
</dbReference>
<dbReference type="EMBL" id="JAUEPS010000001">
    <property type="protein sequence ID" value="KAK0470420.1"/>
    <property type="molecule type" value="Genomic_DNA"/>
</dbReference>
<dbReference type="AlphaFoldDB" id="A0AA39NRM7"/>
<feature type="region of interest" description="Disordered" evidence="2">
    <location>
        <begin position="528"/>
        <end position="552"/>
    </location>
</feature>
<name>A0AA39NRM7_ARMTA</name>
<dbReference type="Proteomes" id="UP001175211">
    <property type="component" value="Unassembled WGS sequence"/>
</dbReference>
<organism evidence="3 4">
    <name type="scientific">Armillaria tabescens</name>
    <name type="common">Ringless honey mushroom</name>
    <name type="synonym">Agaricus tabescens</name>
    <dbReference type="NCBI Taxonomy" id="1929756"/>
    <lineage>
        <taxon>Eukaryota</taxon>
        <taxon>Fungi</taxon>
        <taxon>Dikarya</taxon>
        <taxon>Basidiomycota</taxon>
        <taxon>Agaricomycotina</taxon>
        <taxon>Agaricomycetes</taxon>
        <taxon>Agaricomycetidae</taxon>
        <taxon>Agaricales</taxon>
        <taxon>Marasmiineae</taxon>
        <taxon>Physalacriaceae</taxon>
        <taxon>Desarmillaria</taxon>
    </lineage>
</organism>
<evidence type="ECO:0000313" key="4">
    <source>
        <dbReference type="Proteomes" id="UP001175211"/>
    </source>
</evidence>
<evidence type="ECO:0000256" key="1">
    <source>
        <dbReference type="SAM" id="Coils"/>
    </source>
</evidence>
<dbReference type="PANTHER" id="PTHR46579">
    <property type="entry name" value="F5/8 TYPE C DOMAIN-CONTAINING PROTEIN-RELATED"/>
    <property type="match status" value="1"/>
</dbReference>